<protein>
    <submittedName>
        <fullName evidence="1">Uncharacterized protein</fullName>
    </submittedName>
</protein>
<accession>A0A0A9FPD3</accession>
<proteinExistence type="predicted"/>
<evidence type="ECO:0000313" key="1">
    <source>
        <dbReference type="EMBL" id="JAE12166.1"/>
    </source>
</evidence>
<organism evidence="1">
    <name type="scientific">Arundo donax</name>
    <name type="common">Giant reed</name>
    <name type="synonym">Donax arundinaceus</name>
    <dbReference type="NCBI Taxonomy" id="35708"/>
    <lineage>
        <taxon>Eukaryota</taxon>
        <taxon>Viridiplantae</taxon>
        <taxon>Streptophyta</taxon>
        <taxon>Embryophyta</taxon>
        <taxon>Tracheophyta</taxon>
        <taxon>Spermatophyta</taxon>
        <taxon>Magnoliopsida</taxon>
        <taxon>Liliopsida</taxon>
        <taxon>Poales</taxon>
        <taxon>Poaceae</taxon>
        <taxon>PACMAD clade</taxon>
        <taxon>Arundinoideae</taxon>
        <taxon>Arundineae</taxon>
        <taxon>Arundo</taxon>
    </lineage>
</organism>
<reference evidence="1" key="1">
    <citation type="submission" date="2014-09" db="EMBL/GenBank/DDBJ databases">
        <authorList>
            <person name="Magalhaes I.L.F."/>
            <person name="Oliveira U."/>
            <person name="Santos F.R."/>
            <person name="Vidigal T.H.D.A."/>
            <person name="Brescovit A.D."/>
            <person name="Santos A.J."/>
        </authorList>
    </citation>
    <scope>NUCLEOTIDE SEQUENCE</scope>
    <source>
        <tissue evidence="1">Shoot tissue taken approximately 20 cm above the soil surface</tissue>
    </source>
</reference>
<sequence length="55" mass="6340">MMCITIHMERSHPNLVAFLCPLSSEKLLTSGEPWQRIFFPIIVGKVQLEVPRHHA</sequence>
<dbReference type="AlphaFoldDB" id="A0A0A9FPD3"/>
<dbReference type="EMBL" id="GBRH01185730">
    <property type="protein sequence ID" value="JAE12166.1"/>
    <property type="molecule type" value="Transcribed_RNA"/>
</dbReference>
<reference evidence="1" key="2">
    <citation type="journal article" date="2015" name="Data Brief">
        <title>Shoot transcriptome of the giant reed, Arundo donax.</title>
        <authorList>
            <person name="Barrero R.A."/>
            <person name="Guerrero F.D."/>
            <person name="Moolhuijzen P."/>
            <person name="Goolsby J.A."/>
            <person name="Tidwell J."/>
            <person name="Bellgard S.E."/>
            <person name="Bellgard M.I."/>
        </authorList>
    </citation>
    <scope>NUCLEOTIDE SEQUENCE</scope>
    <source>
        <tissue evidence="1">Shoot tissue taken approximately 20 cm above the soil surface</tissue>
    </source>
</reference>
<name>A0A0A9FPD3_ARUDO</name>